<dbReference type="Proteomes" id="UP000054558">
    <property type="component" value="Unassembled WGS sequence"/>
</dbReference>
<sequence>MDFDQEPVTPQKVSKVAADSFRSVEFPADECSSDVVENPEVRGQVEGLVASWSELGLKEEDDKITGLERLMPIKSIDLTGPVDLKNYRQILTFDNLGRLRTPSLAYLSDLDRNILQQVGTSTGFGDLPVGCIRSFSGYGSTFAVSPYLKSIPIFNLQAQGDKYYQYHLSAAHNTSTSDEVLERGFWSDSILSGCALTRASGMRYRIAVHGEEDRTKYNLLNTEVRSPPSSPDKSGNPLQARYYKNPADGELFEKHVDVLLLVVEIDPSKARPNSQNRFFVPSGDPSTELDEHLPIFLSGTPGEVDLKDVPICLGHPVTVADRPVLAYAINKHMMKADIRGISFGHKVLTNGRQDKTSASSWRGMSGGVEGNMAHRGCFEGVHIQGNLDVKEFVYNRAVSKDEPYLVCLYVDYVLPSLAGWKQWPYPGQEASLRRWLEFHRELLQQQGLWAKVEAAGFA</sequence>
<dbReference type="EMBL" id="DF237642">
    <property type="protein sequence ID" value="GAQ90861.1"/>
    <property type="molecule type" value="Genomic_DNA"/>
</dbReference>
<accession>A0A1Y1INV9</accession>
<organism evidence="1 2">
    <name type="scientific">Klebsormidium nitens</name>
    <name type="common">Green alga</name>
    <name type="synonym">Ulothrix nitens</name>
    <dbReference type="NCBI Taxonomy" id="105231"/>
    <lineage>
        <taxon>Eukaryota</taxon>
        <taxon>Viridiplantae</taxon>
        <taxon>Streptophyta</taxon>
        <taxon>Klebsormidiophyceae</taxon>
        <taxon>Klebsormidiales</taxon>
        <taxon>Klebsormidiaceae</taxon>
        <taxon>Klebsormidium</taxon>
    </lineage>
</organism>
<proteinExistence type="predicted"/>
<dbReference type="AlphaFoldDB" id="A0A1Y1INV9"/>
<evidence type="ECO:0000313" key="1">
    <source>
        <dbReference type="EMBL" id="GAQ90861.1"/>
    </source>
</evidence>
<evidence type="ECO:0000313" key="2">
    <source>
        <dbReference type="Proteomes" id="UP000054558"/>
    </source>
</evidence>
<keyword evidence="2" id="KW-1185">Reference proteome</keyword>
<gene>
    <name evidence="1" type="ORF">KFL_006930090</name>
</gene>
<reference evidence="1 2" key="1">
    <citation type="journal article" date="2014" name="Nat. Commun.">
        <title>Klebsormidium flaccidum genome reveals primary factors for plant terrestrial adaptation.</title>
        <authorList>
            <person name="Hori K."/>
            <person name="Maruyama F."/>
            <person name="Fujisawa T."/>
            <person name="Togashi T."/>
            <person name="Yamamoto N."/>
            <person name="Seo M."/>
            <person name="Sato S."/>
            <person name="Yamada T."/>
            <person name="Mori H."/>
            <person name="Tajima N."/>
            <person name="Moriyama T."/>
            <person name="Ikeuchi M."/>
            <person name="Watanabe M."/>
            <person name="Wada H."/>
            <person name="Kobayashi K."/>
            <person name="Saito M."/>
            <person name="Masuda T."/>
            <person name="Sasaki-Sekimoto Y."/>
            <person name="Mashiguchi K."/>
            <person name="Awai K."/>
            <person name="Shimojima M."/>
            <person name="Masuda S."/>
            <person name="Iwai M."/>
            <person name="Nobusawa T."/>
            <person name="Narise T."/>
            <person name="Kondo S."/>
            <person name="Saito H."/>
            <person name="Sato R."/>
            <person name="Murakawa M."/>
            <person name="Ihara Y."/>
            <person name="Oshima-Yamada Y."/>
            <person name="Ohtaka K."/>
            <person name="Satoh M."/>
            <person name="Sonobe K."/>
            <person name="Ishii M."/>
            <person name="Ohtani R."/>
            <person name="Kanamori-Sato M."/>
            <person name="Honoki R."/>
            <person name="Miyazaki D."/>
            <person name="Mochizuki H."/>
            <person name="Umetsu J."/>
            <person name="Higashi K."/>
            <person name="Shibata D."/>
            <person name="Kamiya Y."/>
            <person name="Sato N."/>
            <person name="Nakamura Y."/>
            <person name="Tabata S."/>
            <person name="Ida S."/>
            <person name="Kurokawa K."/>
            <person name="Ohta H."/>
        </authorList>
    </citation>
    <scope>NUCLEOTIDE SEQUENCE [LARGE SCALE GENOMIC DNA]</scope>
    <source>
        <strain evidence="1 2">NIES-2285</strain>
    </source>
</reference>
<name>A0A1Y1INV9_KLENI</name>
<protein>
    <submittedName>
        <fullName evidence="1">Uncharacterized protein</fullName>
    </submittedName>
</protein>